<sequence>MDYKPDIPGNTFFNGEMAAKGYNLNKMFHSLNSAAGREAFRADERAYCEQYRLTPEQTETVLNRDLIRMIELGGSIYYMAKFAGVLGLNVQDVGGLQTGRSTEEFQAYLDSQGRGKTHG</sequence>
<dbReference type="RefSeq" id="WP_008047226.1">
    <property type="nucleotide sequence ID" value="NZ_CH724153.1"/>
</dbReference>
<organism evidence="2 3">
    <name type="scientific">Reinekea blandensis MED297</name>
    <dbReference type="NCBI Taxonomy" id="314283"/>
    <lineage>
        <taxon>Bacteria</taxon>
        <taxon>Pseudomonadati</taxon>
        <taxon>Pseudomonadota</taxon>
        <taxon>Gammaproteobacteria</taxon>
        <taxon>Oceanospirillales</taxon>
        <taxon>Saccharospirillaceae</taxon>
        <taxon>Reinekea</taxon>
    </lineage>
</organism>
<reference evidence="2 3" key="1">
    <citation type="submission" date="2006-02" db="EMBL/GenBank/DDBJ databases">
        <authorList>
            <person name="Pinhassi J."/>
            <person name="Pedros-Alio C."/>
            <person name="Ferriera S."/>
            <person name="Johnson J."/>
            <person name="Kravitz S."/>
            <person name="Halpern A."/>
            <person name="Remington K."/>
            <person name="Beeson K."/>
            <person name="Tran B."/>
            <person name="Rogers Y.-H."/>
            <person name="Friedman R."/>
            <person name="Venter J.C."/>
        </authorList>
    </citation>
    <scope>NUCLEOTIDE SEQUENCE [LARGE SCALE GENOMIC DNA]</scope>
    <source>
        <strain evidence="2 3">MED297</strain>
    </source>
</reference>
<evidence type="ECO:0000259" key="1">
    <source>
        <dbReference type="Pfam" id="PF07746"/>
    </source>
</evidence>
<dbReference type="SUPFAM" id="SSF48076">
    <property type="entry name" value="LigA subunit of an aromatic-ring-opening dioxygenase LigAB"/>
    <property type="match status" value="1"/>
</dbReference>
<dbReference type="InterPro" id="IPR011986">
    <property type="entry name" value="Xdiol_dOase_LigA"/>
</dbReference>
<gene>
    <name evidence="2" type="ORF">MED297_02945</name>
</gene>
<accession>A4BGY1</accession>
<dbReference type="OrthoDB" id="8685817at2"/>
<proteinExistence type="predicted"/>
<dbReference type="AlphaFoldDB" id="A4BGY1"/>
<dbReference type="InterPro" id="IPR036622">
    <property type="entry name" value="LigA_sf"/>
</dbReference>
<dbReference type="GO" id="GO:0051213">
    <property type="term" value="F:dioxygenase activity"/>
    <property type="evidence" value="ECO:0007669"/>
    <property type="project" value="UniProtKB-KW"/>
</dbReference>
<dbReference type="Gene3D" id="1.10.700.10">
    <property type="entry name" value="Dioxygenase LigAB, LigA subunit"/>
    <property type="match status" value="1"/>
</dbReference>
<dbReference type="HOGENOM" id="CLU_157261_0_0_6"/>
<feature type="domain" description="Extradiol ring-cleavage dioxygenase LigAB LigA subunit" evidence="1">
    <location>
        <begin position="24"/>
        <end position="109"/>
    </location>
</feature>
<dbReference type="Pfam" id="PF07746">
    <property type="entry name" value="LigA"/>
    <property type="match status" value="1"/>
</dbReference>
<name>A4BGY1_9GAMM</name>
<dbReference type="EMBL" id="AAOE01000018">
    <property type="protein sequence ID" value="EAR08627.1"/>
    <property type="molecule type" value="Genomic_DNA"/>
</dbReference>
<dbReference type="STRING" id="314283.MED297_02945"/>
<protein>
    <submittedName>
        <fullName evidence="2">Possible protocatechuate 4,5-dioxygenase small subunit (AB035121)</fullName>
    </submittedName>
</protein>
<comment type="caution">
    <text evidence="2">The sequence shown here is derived from an EMBL/GenBank/DDBJ whole genome shotgun (WGS) entry which is preliminary data.</text>
</comment>
<evidence type="ECO:0000313" key="2">
    <source>
        <dbReference type="EMBL" id="EAR08627.1"/>
    </source>
</evidence>
<evidence type="ECO:0000313" key="3">
    <source>
        <dbReference type="Proteomes" id="UP000005953"/>
    </source>
</evidence>
<dbReference type="Proteomes" id="UP000005953">
    <property type="component" value="Unassembled WGS sequence"/>
</dbReference>
<keyword evidence="3" id="KW-1185">Reference proteome</keyword>
<keyword evidence="2" id="KW-0560">Oxidoreductase</keyword>
<keyword evidence="2" id="KW-0223">Dioxygenase</keyword>
<dbReference type="CDD" id="cd07925">
    <property type="entry name" value="LigA_like_1"/>
    <property type="match status" value="1"/>
</dbReference>